<dbReference type="Pfam" id="PF00005">
    <property type="entry name" value="ABC_tran"/>
    <property type="match status" value="1"/>
</dbReference>
<name>A0ABN1PGE7_9PSEU</name>
<keyword evidence="4 5" id="KW-0472">Membrane</keyword>
<dbReference type="InterPro" id="IPR017871">
    <property type="entry name" value="ABC_transporter-like_CS"/>
</dbReference>
<evidence type="ECO:0000259" key="7">
    <source>
        <dbReference type="PROSITE" id="PS50929"/>
    </source>
</evidence>
<dbReference type="InterPro" id="IPR003439">
    <property type="entry name" value="ABC_transporter-like_ATP-bd"/>
</dbReference>
<keyword evidence="3 5" id="KW-1133">Transmembrane helix</keyword>
<keyword evidence="8" id="KW-0067">ATP-binding</keyword>
<accession>A0ABN1PGE7</accession>
<dbReference type="PROSITE" id="PS50893">
    <property type="entry name" value="ABC_TRANSPORTER_2"/>
    <property type="match status" value="1"/>
</dbReference>
<dbReference type="InterPro" id="IPR039421">
    <property type="entry name" value="Type_1_exporter"/>
</dbReference>
<comment type="caution">
    <text evidence="8">The sequence shown here is derived from an EMBL/GenBank/DDBJ whole genome shotgun (WGS) entry which is preliminary data.</text>
</comment>
<keyword evidence="9" id="KW-1185">Reference proteome</keyword>
<dbReference type="Pfam" id="PF00664">
    <property type="entry name" value="ABC_membrane"/>
    <property type="match status" value="1"/>
</dbReference>
<feature type="transmembrane region" description="Helical" evidence="5">
    <location>
        <begin position="273"/>
        <end position="299"/>
    </location>
</feature>
<feature type="transmembrane region" description="Helical" evidence="5">
    <location>
        <begin position="136"/>
        <end position="158"/>
    </location>
</feature>
<feature type="transmembrane region" description="Helical" evidence="5">
    <location>
        <begin position="62"/>
        <end position="82"/>
    </location>
</feature>
<evidence type="ECO:0000256" key="5">
    <source>
        <dbReference type="SAM" id="Phobius"/>
    </source>
</evidence>
<evidence type="ECO:0000259" key="6">
    <source>
        <dbReference type="PROSITE" id="PS50893"/>
    </source>
</evidence>
<protein>
    <submittedName>
        <fullName evidence="8">ABC transporter ATP-binding protein</fullName>
    </submittedName>
</protein>
<dbReference type="PROSITE" id="PS00211">
    <property type="entry name" value="ABC_TRANSPORTER_1"/>
    <property type="match status" value="1"/>
</dbReference>
<reference evidence="8 9" key="1">
    <citation type="journal article" date="2019" name="Int. J. Syst. Evol. Microbiol.">
        <title>The Global Catalogue of Microorganisms (GCM) 10K type strain sequencing project: providing services to taxonomists for standard genome sequencing and annotation.</title>
        <authorList>
            <consortium name="The Broad Institute Genomics Platform"/>
            <consortium name="The Broad Institute Genome Sequencing Center for Infectious Disease"/>
            <person name="Wu L."/>
            <person name="Ma J."/>
        </authorList>
    </citation>
    <scope>NUCLEOTIDE SEQUENCE [LARGE SCALE GENOMIC DNA]</scope>
    <source>
        <strain evidence="8 9">JCM 11117</strain>
    </source>
</reference>
<dbReference type="GO" id="GO:0005524">
    <property type="term" value="F:ATP binding"/>
    <property type="evidence" value="ECO:0007669"/>
    <property type="project" value="UniProtKB-KW"/>
</dbReference>
<dbReference type="InterPro" id="IPR011527">
    <property type="entry name" value="ABC1_TM_dom"/>
</dbReference>
<dbReference type="PANTHER" id="PTHR43394:SF1">
    <property type="entry name" value="ATP-BINDING CASSETTE SUB-FAMILY B MEMBER 10, MITOCHONDRIAL"/>
    <property type="match status" value="1"/>
</dbReference>
<feature type="transmembrane region" description="Helical" evidence="5">
    <location>
        <begin position="164"/>
        <end position="184"/>
    </location>
</feature>
<evidence type="ECO:0000313" key="8">
    <source>
        <dbReference type="EMBL" id="GAA0927277.1"/>
    </source>
</evidence>
<feature type="transmembrane region" description="Helical" evidence="5">
    <location>
        <begin position="29"/>
        <end position="50"/>
    </location>
</feature>
<dbReference type="EMBL" id="BAAAHP010000035">
    <property type="protein sequence ID" value="GAA0927277.1"/>
    <property type="molecule type" value="Genomic_DNA"/>
</dbReference>
<dbReference type="SUPFAM" id="SSF90123">
    <property type="entry name" value="ABC transporter transmembrane region"/>
    <property type="match status" value="1"/>
</dbReference>
<dbReference type="Gene3D" id="1.20.1560.10">
    <property type="entry name" value="ABC transporter type 1, transmembrane domain"/>
    <property type="match status" value="1"/>
</dbReference>
<dbReference type="PANTHER" id="PTHR43394">
    <property type="entry name" value="ATP-DEPENDENT PERMEASE MDL1, MITOCHONDRIAL"/>
    <property type="match status" value="1"/>
</dbReference>
<feature type="transmembrane region" description="Helical" evidence="5">
    <location>
        <begin position="241"/>
        <end position="267"/>
    </location>
</feature>
<dbReference type="RefSeq" id="WP_343939979.1">
    <property type="nucleotide sequence ID" value="NZ_BAAAHP010000035.1"/>
</dbReference>
<keyword evidence="2 5" id="KW-0812">Transmembrane</keyword>
<evidence type="ECO:0000256" key="3">
    <source>
        <dbReference type="ARBA" id="ARBA00022989"/>
    </source>
</evidence>
<evidence type="ECO:0000313" key="9">
    <source>
        <dbReference type="Proteomes" id="UP001499967"/>
    </source>
</evidence>
<dbReference type="PROSITE" id="PS50929">
    <property type="entry name" value="ABC_TM1F"/>
    <property type="match status" value="1"/>
</dbReference>
<evidence type="ECO:0000256" key="4">
    <source>
        <dbReference type="ARBA" id="ARBA00023136"/>
    </source>
</evidence>
<dbReference type="InterPro" id="IPR036640">
    <property type="entry name" value="ABC1_TM_sf"/>
</dbReference>
<evidence type="ECO:0000256" key="1">
    <source>
        <dbReference type="ARBA" id="ARBA00004651"/>
    </source>
</evidence>
<dbReference type="CDD" id="cd07346">
    <property type="entry name" value="ABC_6TM_exporters"/>
    <property type="match status" value="1"/>
</dbReference>
<proteinExistence type="predicted"/>
<comment type="subcellular location">
    <subcellularLocation>
        <location evidence="1">Cell membrane</location>
        <topology evidence="1">Multi-pass membrane protein</topology>
    </subcellularLocation>
</comment>
<organism evidence="8 9">
    <name type="scientific">Pseudonocardia zijingensis</name>
    <dbReference type="NCBI Taxonomy" id="153376"/>
    <lineage>
        <taxon>Bacteria</taxon>
        <taxon>Bacillati</taxon>
        <taxon>Actinomycetota</taxon>
        <taxon>Actinomycetes</taxon>
        <taxon>Pseudonocardiales</taxon>
        <taxon>Pseudonocardiaceae</taxon>
        <taxon>Pseudonocardia</taxon>
    </lineage>
</organism>
<feature type="domain" description="ABC transporter" evidence="6">
    <location>
        <begin position="253"/>
        <end position="561"/>
    </location>
</feature>
<sequence>MEDAPAHSGPAGVLWWLVVRQRGRVTAGAVFGTLSMTSLVLAPFLLGRAVDEGLAAADRAALLGWSGALLAAGVAAAVLNILRHRTMSRVRMDGAFRLAHALLLHATRLGAGLHRRTSAAEVASIGLADIATVSTALTVAGPSVGAVIAYLLVAVLMGLVSPPLAVVVLIGGPVAAACLAPLLARLRTVEGTYRVRQAGLTARLLDVAGGLRVLAGLGGEDVVARRFRATSRELRAEGYRVGAITSWIEAVGAGLPILFVGAVTWVAARTAAAGAMTVGDLLAVYGYAALLVTPVATLIEGGHQLSRGWVAADRVARFLALTPPPDGGAPGPPAPAPLRDPASGVELAPGTFTAVVSTRPADAAALVDRLGGYAEGDTTWGGIRIDAVAATEVRRRILVADPDAALFAGPLREVLAGRGAVDGAHTDSDAAALRALSAAAVTEEVVHGRPEGLAGRVDADGRNLSGGQRQRVRLARALVADPEVLLAVEPTSALDSPTEAAVAAGLLAARMGRTTLVTTASPLLLAHADVVHLLRDGRVAATGTHEELLADPAYREVVDRG</sequence>
<feature type="domain" description="ABC transmembrane type-1" evidence="7">
    <location>
        <begin position="27"/>
        <end position="307"/>
    </location>
</feature>
<dbReference type="Gene3D" id="3.40.50.300">
    <property type="entry name" value="P-loop containing nucleotide triphosphate hydrolases"/>
    <property type="match status" value="1"/>
</dbReference>
<dbReference type="SUPFAM" id="SSF52540">
    <property type="entry name" value="P-loop containing nucleoside triphosphate hydrolases"/>
    <property type="match status" value="1"/>
</dbReference>
<dbReference type="InterPro" id="IPR027417">
    <property type="entry name" value="P-loop_NTPase"/>
</dbReference>
<dbReference type="Proteomes" id="UP001499967">
    <property type="component" value="Unassembled WGS sequence"/>
</dbReference>
<keyword evidence="8" id="KW-0547">Nucleotide-binding</keyword>
<gene>
    <name evidence="8" type="ORF">GCM10009559_13000</name>
</gene>
<evidence type="ECO:0000256" key="2">
    <source>
        <dbReference type="ARBA" id="ARBA00022692"/>
    </source>
</evidence>